<evidence type="ECO:0000256" key="4">
    <source>
        <dbReference type="ARBA" id="ARBA00005785"/>
    </source>
</evidence>
<dbReference type="InterPro" id="IPR012340">
    <property type="entry name" value="NA-bd_OB-fold"/>
</dbReference>
<keyword evidence="13" id="KW-0539">Nucleus</keyword>
<feature type="domain" description="RNB" evidence="18">
    <location>
        <begin position="464"/>
        <end position="797"/>
    </location>
</feature>
<keyword evidence="6" id="KW-0698">rRNA processing</keyword>
<dbReference type="Pfam" id="PF00773">
    <property type="entry name" value="RNB"/>
    <property type="match status" value="1"/>
</dbReference>
<organism evidence="19 20">
    <name type="scientific">Rotaria sordida</name>
    <dbReference type="NCBI Taxonomy" id="392033"/>
    <lineage>
        <taxon>Eukaryota</taxon>
        <taxon>Metazoa</taxon>
        <taxon>Spiralia</taxon>
        <taxon>Gnathifera</taxon>
        <taxon>Rotifera</taxon>
        <taxon>Eurotatoria</taxon>
        <taxon>Bdelloidea</taxon>
        <taxon>Philodinida</taxon>
        <taxon>Philodinidae</taxon>
        <taxon>Rotaria</taxon>
    </lineage>
</organism>
<evidence type="ECO:0000256" key="6">
    <source>
        <dbReference type="ARBA" id="ARBA00022552"/>
    </source>
</evidence>
<dbReference type="SUPFAM" id="SSF88723">
    <property type="entry name" value="PIN domain-like"/>
    <property type="match status" value="1"/>
</dbReference>
<evidence type="ECO:0000256" key="1">
    <source>
        <dbReference type="ARBA" id="ARBA00001946"/>
    </source>
</evidence>
<dbReference type="GO" id="GO:0003723">
    <property type="term" value="F:RNA binding"/>
    <property type="evidence" value="ECO:0007669"/>
    <property type="project" value="UniProtKB-KW"/>
</dbReference>
<comment type="cofactor">
    <cofactor evidence="1">
        <name>Mg(2+)</name>
        <dbReference type="ChEBI" id="CHEBI:18420"/>
    </cofactor>
</comment>
<dbReference type="GO" id="GO:0016075">
    <property type="term" value="P:rRNA catabolic process"/>
    <property type="evidence" value="ECO:0007669"/>
    <property type="project" value="TreeGrafter"/>
</dbReference>
<comment type="subcellular location">
    <subcellularLocation>
        <location evidence="2">Cytoplasm</location>
    </subcellularLocation>
    <subcellularLocation>
        <location evidence="3">Nucleus</location>
        <location evidence="3">Nucleolus</location>
    </subcellularLocation>
</comment>
<dbReference type="InterPro" id="IPR001900">
    <property type="entry name" value="RNase_II/R"/>
</dbReference>
<dbReference type="Gene3D" id="2.40.50.140">
    <property type="entry name" value="Nucleic acid-binding proteins"/>
    <property type="match status" value="1"/>
</dbReference>
<evidence type="ECO:0000256" key="11">
    <source>
        <dbReference type="ARBA" id="ARBA00022839"/>
    </source>
</evidence>
<dbReference type="Gene3D" id="3.40.50.1010">
    <property type="entry name" value="5'-nuclease"/>
    <property type="match status" value="1"/>
</dbReference>
<name>A0A813PAQ8_9BILA</name>
<sequence length="965" mass="110712">MIDDTRRLNSFLRKTRRGHVLKITHELYLRTDITCGSNACQQCIIGQTTLLDKHMKNGNNLISTGHYLLVDTNIVLQQVDVLEDPLLTNVIVPQIVLDEVRHKSLAIYKRIRSIIAIPERKFFVFINEFNKNTFVLRKPGESPNDRNDRAIRKIAQFYNEHLKQQISIVLLTDDIANRDLARQEGLIAFSLKEYISTFNRPELLDRLVLKEESFDLEKDLGKRKEIIFPEHVSVSEVQRGIKSGKYLQGTFQASRENYLEANVFVQDSEKYNQLFVQGYRNLNRAVHDDIVAVEVLPEQEWAIPFSLVIDDKDDDQGDLVIEQEETGLVVQGVSSKRTSSCRIVAIIKRNWRQYCGILQESLPGARFHLFLPHERRIPKIRIESRQAEELKNSRVMVQIDHWPRSSRYPHGHFIKTLGKLGDKETENEVILAEHDILHHEFPEAVLDCLPKLPWTITEEDLANRIDLRDFCIVSIDPPGCTDIDDALHCRSLENGNFECGVHIADVTHFVRPNTALDLEARERGTTVYLTDRRIDMLPVLLSGNLCSLRGGEERFAFSVRWEITPDAKIVNTIFHKSIIKSRSAMTYEQAQAIKDDSGINDEIARSLRRLHSIAAQLRQKRLDKGALVLESSEVRFQLDTETHDPLNVINKELRETNWLVEEFMLLANISVAEKIYELFPDCACLRKHPAPPISNFDPLVKAAETKGFQVKANTGKELADSLDQAILSAHPYFNTMLRMLATRCMMQAVYFCSGFESDIKSFEHYGLATPIYTHFTSPIRRYADVLVHRLLAAGINADATFPDLLNKRVLQQICNNLNYRHRMAQYAARASVDLHTQLFFKNMNTNEDGYVFAVRKNALQILLPRYGLETTLFLRDKDGKSVGEFHEEESTQTINNLTIHMFDPVTVQISVDSNNIQRQRIQIHLVKPFIDGFSVAPIVKNKTTIDEIDNTITTPVKRLKVKSSK</sequence>
<dbReference type="InterPro" id="IPR002716">
    <property type="entry name" value="PIN_dom"/>
</dbReference>
<dbReference type="Pfam" id="PF17215">
    <property type="entry name" value="Rrp44_S1"/>
    <property type="match status" value="1"/>
</dbReference>
<evidence type="ECO:0000313" key="20">
    <source>
        <dbReference type="Proteomes" id="UP000663870"/>
    </source>
</evidence>
<evidence type="ECO:0000256" key="8">
    <source>
        <dbReference type="ARBA" id="ARBA00022759"/>
    </source>
</evidence>
<dbReference type="SUPFAM" id="SSF50249">
    <property type="entry name" value="Nucleic acid-binding proteins"/>
    <property type="match status" value="3"/>
</dbReference>
<dbReference type="InterPro" id="IPR029060">
    <property type="entry name" value="PIN-like_dom_sf"/>
</dbReference>
<keyword evidence="9" id="KW-0378">Hydrolase</keyword>
<dbReference type="Gene3D" id="2.40.50.700">
    <property type="match status" value="1"/>
</dbReference>
<keyword evidence="8" id="KW-0255">Endonuclease</keyword>
<dbReference type="FunFam" id="2.40.50.700:FF:000001">
    <property type="entry name" value="Exosome complex exonuclease exoribonuclease (Rrp44)"/>
    <property type="match status" value="1"/>
</dbReference>
<keyword evidence="11" id="KW-0269">Exonuclease</keyword>
<evidence type="ECO:0000256" key="13">
    <source>
        <dbReference type="ARBA" id="ARBA00023242"/>
    </source>
</evidence>
<feature type="domain" description="PIN" evidence="17">
    <location>
        <begin position="66"/>
        <end position="179"/>
    </location>
</feature>
<dbReference type="GO" id="GO:0000177">
    <property type="term" value="C:cytoplasmic exosome (RNase complex)"/>
    <property type="evidence" value="ECO:0007669"/>
    <property type="project" value="TreeGrafter"/>
</dbReference>
<dbReference type="AlphaFoldDB" id="A0A813PAQ8"/>
<evidence type="ECO:0000256" key="12">
    <source>
        <dbReference type="ARBA" id="ARBA00022884"/>
    </source>
</evidence>
<evidence type="ECO:0000256" key="7">
    <source>
        <dbReference type="ARBA" id="ARBA00022722"/>
    </source>
</evidence>
<evidence type="ECO:0000256" key="2">
    <source>
        <dbReference type="ARBA" id="ARBA00004496"/>
    </source>
</evidence>
<keyword evidence="5" id="KW-0963">Cytoplasm</keyword>
<dbReference type="Pfam" id="PF13638">
    <property type="entry name" value="PIN_4"/>
    <property type="match status" value="1"/>
</dbReference>
<dbReference type="InterPro" id="IPR033770">
    <property type="entry name" value="RRP44_S1"/>
</dbReference>
<dbReference type="GO" id="GO:0000175">
    <property type="term" value="F:3'-5'-RNA exonuclease activity"/>
    <property type="evidence" value="ECO:0007669"/>
    <property type="project" value="TreeGrafter"/>
</dbReference>
<dbReference type="InterPro" id="IPR050180">
    <property type="entry name" value="RNR_Ribonuclease"/>
</dbReference>
<dbReference type="Gene3D" id="2.40.50.690">
    <property type="match status" value="1"/>
</dbReference>
<protein>
    <recommendedName>
        <fullName evidence="14">Protein DIS3 homolog</fullName>
    </recommendedName>
    <alternativeName>
        <fullName evidence="15">Ribosomal RNA-processing protein 44</fullName>
    </alternativeName>
</protein>
<comment type="caution">
    <text evidence="19">The sequence shown here is derived from an EMBL/GenBank/DDBJ whole genome shotgun (WGS) entry which is preliminary data.</text>
</comment>
<dbReference type="FunFam" id="2.40.50.140:FF:000125">
    <property type="entry name" value="exosome complex exonuclease RRP44 isoform X1"/>
    <property type="match status" value="1"/>
</dbReference>
<keyword evidence="20" id="KW-1185">Reference proteome</keyword>
<accession>A0A813PAQ8</accession>
<dbReference type="GO" id="GO:0004519">
    <property type="term" value="F:endonuclease activity"/>
    <property type="evidence" value="ECO:0007669"/>
    <property type="project" value="UniProtKB-KW"/>
</dbReference>
<evidence type="ECO:0000256" key="3">
    <source>
        <dbReference type="ARBA" id="ARBA00004604"/>
    </source>
</evidence>
<evidence type="ECO:0000313" key="19">
    <source>
        <dbReference type="EMBL" id="CAF0750699.1"/>
    </source>
</evidence>
<dbReference type="GO" id="GO:0005730">
    <property type="term" value="C:nucleolus"/>
    <property type="evidence" value="ECO:0007669"/>
    <property type="project" value="UniProtKB-SubCell"/>
</dbReference>
<dbReference type="Proteomes" id="UP000663870">
    <property type="component" value="Unassembled WGS sequence"/>
</dbReference>
<dbReference type="GO" id="GO:0000176">
    <property type="term" value="C:nuclear exosome (RNase complex)"/>
    <property type="evidence" value="ECO:0007669"/>
    <property type="project" value="UniProtKB-ARBA"/>
</dbReference>
<evidence type="ECO:0000256" key="15">
    <source>
        <dbReference type="ARBA" id="ARBA00077930"/>
    </source>
</evidence>
<dbReference type="InterPro" id="IPR022966">
    <property type="entry name" value="RNase_II/R_CS"/>
</dbReference>
<dbReference type="CDD" id="cd09862">
    <property type="entry name" value="PIN_Rrp44-like"/>
    <property type="match status" value="1"/>
</dbReference>
<evidence type="ECO:0000259" key="17">
    <source>
        <dbReference type="SMART" id="SM00670"/>
    </source>
</evidence>
<dbReference type="EMBL" id="CAJNOL010000018">
    <property type="protein sequence ID" value="CAF0750699.1"/>
    <property type="molecule type" value="Genomic_DNA"/>
</dbReference>
<gene>
    <name evidence="19" type="ORF">JXQ802_LOCUS1660</name>
</gene>
<dbReference type="Pfam" id="PF17849">
    <property type="entry name" value="OB_Dis3"/>
    <property type="match status" value="1"/>
</dbReference>
<dbReference type="InterPro" id="IPR033771">
    <property type="entry name" value="Rrp44_CSD1"/>
</dbReference>
<dbReference type="SMART" id="SM00955">
    <property type="entry name" value="RNB"/>
    <property type="match status" value="1"/>
</dbReference>
<evidence type="ECO:0000256" key="14">
    <source>
        <dbReference type="ARBA" id="ARBA00077221"/>
    </source>
</evidence>
<keyword evidence="12" id="KW-0694">RNA-binding</keyword>
<dbReference type="SMART" id="SM00670">
    <property type="entry name" value="PINc"/>
    <property type="match status" value="1"/>
</dbReference>
<evidence type="ECO:0000256" key="16">
    <source>
        <dbReference type="RuleBase" id="RU003901"/>
    </source>
</evidence>
<dbReference type="GO" id="GO:0006364">
    <property type="term" value="P:rRNA processing"/>
    <property type="evidence" value="ECO:0007669"/>
    <property type="project" value="UniProtKB-KW"/>
</dbReference>
<dbReference type="FunFam" id="3.40.50.1010:FF:000010">
    <property type="entry name" value="Exosome complex exonuclease DIS3"/>
    <property type="match status" value="1"/>
</dbReference>
<dbReference type="InterPro" id="IPR041505">
    <property type="entry name" value="Dis3_CSD2"/>
</dbReference>
<proteinExistence type="inferred from homology"/>
<dbReference type="PROSITE" id="PS01175">
    <property type="entry name" value="RIBONUCLEASE_II"/>
    <property type="match status" value="1"/>
</dbReference>
<evidence type="ECO:0000256" key="10">
    <source>
        <dbReference type="ARBA" id="ARBA00022835"/>
    </source>
</evidence>
<evidence type="ECO:0000256" key="9">
    <source>
        <dbReference type="ARBA" id="ARBA00022801"/>
    </source>
</evidence>
<evidence type="ECO:0000256" key="5">
    <source>
        <dbReference type="ARBA" id="ARBA00022490"/>
    </source>
</evidence>
<dbReference type="GO" id="GO:0071031">
    <property type="term" value="P:nuclear mRNA surveillance of mRNA 3'-end processing"/>
    <property type="evidence" value="ECO:0007669"/>
    <property type="project" value="TreeGrafter"/>
</dbReference>
<dbReference type="PANTHER" id="PTHR23355">
    <property type="entry name" value="RIBONUCLEASE"/>
    <property type="match status" value="1"/>
</dbReference>
<dbReference type="PANTHER" id="PTHR23355:SF35">
    <property type="entry name" value="EXOSOME COMPLEX EXONUCLEASE RRP44"/>
    <property type="match status" value="1"/>
</dbReference>
<keyword evidence="7" id="KW-0540">Nuclease</keyword>
<reference evidence="19" key="1">
    <citation type="submission" date="2021-02" db="EMBL/GenBank/DDBJ databases">
        <authorList>
            <person name="Nowell W R."/>
        </authorList>
    </citation>
    <scope>NUCLEOTIDE SEQUENCE</scope>
</reference>
<keyword evidence="10" id="KW-0271">Exosome</keyword>
<evidence type="ECO:0000259" key="18">
    <source>
        <dbReference type="SMART" id="SM00955"/>
    </source>
</evidence>
<comment type="similarity">
    <text evidence="4 16">Belongs to the RNR ribonuclease family.</text>
</comment>
<dbReference type="GO" id="GO:0071034">
    <property type="term" value="P:CUT catabolic process"/>
    <property type="evidence" value="ECO:0007669"/>
    <property type="project" value="UniProtKB-ARBA"/>
</dbReference>
<dbReference type="Pfam" id="PF17216">
    <property type="entry name" value="Rrp44_CSD1"/>
    <property type="match status" value="1"/>
</dbReference>